<evidence type="ECO:0000256" key="4">
    <source>
        <dbReference type="ARBA" id="ARBA00022692"/>
    </source>
</evidence>
<evidence type="ECO:0000256" key="9">
    <source>
        <dbReference type="SAM" id="Phobius"/>
    </source>
</evidence>
<name>A0ABV9P3B0_9FLAO</name>
<accession>A0ABV9P3B0</accession>
<evidence type="ECO:0000313" key="10">
    <source>
        <dbReference type="EMBL" id="MFC4738789.1"/>
    </source>
</evidence>
<feature type="transmembrane region" description="Helical" evidence="9">
    <location>
        <begin position="90"/>
        <end position="108"/>
    </location>
</feature>
<evidence type="ECO:0000256" key="2">
    <source>
        <dbReference type="ARBA" id="ARBA00022448"/>
    </source>
</evidence>
<dbReference type="NCBIfam" id="TIGR00924">
    <property type="entry name" value="yjdL_sub1_fam"/>
    <property type="match status" value="1"/>
</dbReference>
<keyword evidence="2 8" id="KW-0813">Transport</keyword>
<comment type="caution">
    <text evidence="10">The sequence shown here is derived from an EMBL/GenBank/DDBJ whole genome shotgun (WGS) entry which is preliminary data.</text>
</comment>
<keyword evidence="3" id="KW-1003">Cell membrane</keyword>
<dbReference type="PANTHER" id="PTHR23517:SF15">
    <property type="entry name" value="PROTON-DEPENDENT OLIGOPEPTIDE FAMILY TRANSPORT PROTEIN"/>
    <property type="match status" value="1"/>
</dbReference>
<dbReference type="InterPro" id="IPR018456">
    <property type="entry name" value="PTR2_symporter_CS"/>
</dbReference>
<evidence type="ECO:0000256" key="3">
    <source>
        <dbReference type="ARBA" id="ARBA00022475"/>
    </source>
</evidence>
<feature type="transmembrane region" description="Helical" evidence="9">
    <location>
        <begin position="181"/>
        <end position="201"/>
    </location>
</feature>
<evidence type="ECO:0000256" key="5">
    <source>
        <dbReference type="ARBA" id="ARBA00022856"/>
    </source>
</evidence>
<dbReference type="CDD" id="cd17346">
    <property type="entry name" value="MFS_DtpA_like"/>
    <property type="match status" value="1"/>
</dbReference>
<dbReference type="PANTHER" id="PTHR23517">
    <property type="entry name" value="RESISTANCE PROTEIN MDTM, PUTATIVE-RELATED-RELATED"/>
    <property type="match status" value="1"/>
</dbReference>
<feature type="transmembrane region" description="Helical" evidence="9">
    <location>
        <begin position="63"/>
        <end position="83"/>
    </location>
</feature>
<dbReference type="RefSeq" id="WP_379737991.1">
    <property type="nucleotide sequence ID" value="NZ_JBHSGW010000001.1"/>
</dbReference>
<feature type="transmembrane region" description="Helical" evidence="9">
    <location>
        <begin position="708"/>
        <end position="729"/>
    </location>
</feature>
<feature type="transmembrane region" description="Helical" evidence="9">
    <location>
        <begin position="670"/>
        <end position="688"/>
    </location>
</feature>
<feature type="transmembrane region" description="Helical" evidence="9">
    <location>
        <begin position="238"/>
        <end position="255"/>
    </location>
</feature>
<dbReference type="PROSITE" id="PS01023">
    <property type="entry name" value="PTR2_2"/>
    <property type="match status" value="1"/>
</dbReference>
<keyword evidence="4 8" id="KW-0812">Transmembrane</keyword>
<feature type="transmembrane region" description="Helical" evidence="9">
    <location>
        <begin position="114"/>
        <end position="130"/>
    </location>
</feature>
<keyword evidence="5" id="KW-0571">Peptide transport</keyword>
<evidence type="ECO:0000256" key="1">
    <source>
        <dbReference type="ARBA" id="ARBA00004651"/>
    </source>
</evidence>
<organism evidence="10 11">
    <name type="scientific">Flavobacterium ponti</name>
    <dbReference type="NCBI Taxonomy" id="665133"/>
    <lineage>
        <taxon>Bacteria</taxon>
        <taxon>Pseudomonadati</taxon>
        <taxon>Bacteroidota</taxon>
        <taxon>Flavobacteriia</taxon>
        <taxon>Flavobacteriales</taxon>
        <taxon>Flavobacteriaceae</taxon>
        <taxon>Flavobacterium</taxon>
    </lineage>
</organism>
<feature type="transmembrane region" description="Helical" evidence="9">
    <location>
        <begin position="309"/>
        <end position="327"/>
    </location>
</feature>
<dbReference type="InterPro" id="IPR036259">
    <property type="entry name" value="MFS_trans_sf"/>
</dbReference>
<keyword evidence="11" id="KW-1185">Reference proteome</keyword>
<evidence type="ECO:0000256" key="7">
    <source>
        <dbReference type="ARBA" id="ARBA00023136"/>
    </source>
</evidence>
<keyword evidence="7 9" id="KW-0472">Membrane</keyword>
<feature type="transmembrane region" description="Helical" evidence="9">
    <location>
        <begin position="151"/>
        <end position="175"/>
    </location>
</feature>
<reference evidence="11" key="1">
    <citation type="journal article" date="2019" name="Int. J. Syst. Evol. Microbiol.">
        <title>The Global Catalogue of Microorganisms (GCM) 10K type strain sequencing project: providing services to taxonomists for standard genome sequencing and annotation.</title>
        <authorList>
            <consortium name="The Broad Institute Genomics Platform"/>
            <consortium name="The Broad Institute Genome Sequencing Center for Infectious Disease"/>
            <person name="Wu L."/>
            <person name="Ma J."/>
        </authorList>
    </citation>
    <scope>NUCLEOTIDE SEQUENCE [LARGE SCALE GENOMIC DNA]</scope>
    <source>
        <strain evidence="11">CCUG 50349</strain>
    </source>
</reference>
<sequence length="737" mass="81385">MQENSTDQFFKSTVLGHPSGLFVLFFTEMWERFSYYGMRALLVLFFTASLLDEGWGWPKEHALAIFGTYTSLVYLSTMLGGYFADKVIGFRWAVVVGALMMTLGHACMALETSFFIYLGLTFLVFGSGFFKPNMTSIVSEIYKDRPEKKDGAYTIFYMGVNAGAFFGIMLCGYLGEKIGWSWGFGIAGIFMLFGLLQFWWAKDIFGDIGLKPKAQSVEDVALSITEENGGKLNPFTKLELGIIAVSAFLGLTWILNDPIAKITEGATNLYSFKLGGMDGNNVVILTALALFVILLFIRIPKYIPVVRDRMIAIVFFAFITMFFWAIFEQSPGSLTLFARDYTQRILEGTSGTIFKIVDALMTIVPLAIITWVLILLAKQTFKKFAASIIVLSLSFIIIWGIAIWKVKNDYYSSSYVVEYLNNNGTIETAKVVSSNDYANGDKLSIIDNESVSIYDATAEGNIGKTAKENVLFDKENNKLGETFNAKIARIFKEDKIGAGIQINKAEVAFANTKGESKSKIIKLSKDDLEKYKVGSDLQLFITHSVGFDNKESKKNEATVTAKESAVEIGATWFSILNSLFIIALAPLFSKWWESKYNPSASGKYAIGMLLIGVGTAAVAIGASGIAPGAKTASVSIIWLVLVYLFHTMAELCVSPVALSYISKLVPARMIAMMFGIWYLAVAIGMKLAGMFGEYSESLAQEKGLSTFFWILTAISIVLSVMAFLTAPLFKKLMHGVR</sequence>
<keyword evidence="6 9" id="KW-1133">Transmembrane helix</keyword>
<dbReference type="InterPro" id="IPR050171">
    <property type="entry name" value="MFS_Transporters"/>
</dbReference>
<protein>
    <submittedName>
        <fullName evidence="10">Oligopeptide:H+ symporter</fullName>
    </submittedName>
</protein>
<evidence type="ECO:0000256" key="8">
    <source>
        <dbReference type="RuleBase" id="RU003755"/>
    </source>
</evidence>
<evidence type="ECO:0000256" key="6">
    <source>
        <dbReference type="ARBA" id="ARBA00022989"/>
    </source>
</evidence>
<feature type="transmembrane region" description="Helical" evidence="9">
    <location>
        <begin position="384"/>
        <end position="404"/>
    </location>
</feature>
<feature type="transmembrane region" description="Helical" evidence="9">
    <location>
        <begin position="604"/>
        <end position="626"/>
    </location>
</feature>
<dbReference type="Gene3D" id="1.20.1250.20">
    <property type="entry name" value="MFS general substrate transporter like domains"/>
    <property type="match status" value="2"/>
</dbReference>
<feature type="transmembrane region" description="Helical" evidence="9">
    <location>
        <begin position="356"/>
        <end position="377"/>
    </location>
</feature>
<dbReference type="Pfam" id="PF00854">
    <property type="entry name" value="PTR2"/>
    <property type="match status" value="2"/>
</dbReference>
<dbReference type="InterPro" id="IPR005279">
    <property type="entry name" value="Dipep/tripep_permease"/>
</dbReference>
<dbReference type="Proteomes" id="UP001595885">
    <property type="component" value="Unassembled WGS sequence"/>
</dbReference>
<proteinExistence type="inferred from homology"/>
<keyword evidence="5" id="KW-0653">Protein transport</keyword>
<evidence type="ECO:0000313" key="11">
    <source>
        <dbReference type="Proteomes" id="UP001595885"/>
    </source>
</evidence>
<feature type="transmembrane region" description="Helical" evidence="9">
    <location>
        <begin position="33"/>
        <end position="51"/>
    </location>
</feature>
<feature type="transmembrane region" description="Helical" evidence="9">
    <location>
        <begin position="279"/>
        <end position="297"/>
    </location>
</feature>
<dbReference type="InterPro" id="IPR000109">
    <property type="entry name" value="POT_fam"/>
</dbReference>
<dbReference type="EMBL" id="JBHSGW010000001">
    <property type="protein sequence ID" value="MFC4738789.1"/>
    <property type="molecule type" value="Genomic_DNA"/>
</dbReference>
<dbReference type="SUPFAM" id="SSF103473">
    <property type="entry name" value="MFS general substrate transporter"/>
    <property type="match status" value="2"/>
</dbReference>
<feature type="transmembrane region" description="Helical" evidence="9">
    <location>
        <begin position="572"/>
        <end position="592"/>
    </location>
</feature>
<feature type="transmembrane region" description="Helical" evidence="9">
    <location>
        <begin position="632"/>
        <end position="658"/>
    </location>
</feature>
<comment type="subcellular location">
    <subcellularLocation>
        <location evidence="1">Cell membrane</location>
        <topology evidence="1">Multi-pass membrane protein</topology>
    </subcellularLocation>
    <subcellularLocation>
        <location evidence="8">Membrane</location>
        <topology evidence="8">Multi-pass membrane protein</topology>
    </subcellularLocation>
</comment>
<gene>
    <name evidence="10" type="ORF">ACFO3U_02160</name>
</gene>
<comment type="similarity">
    <text evidence="8">Belongs to the major facilitator superfamily. Proton-dependent oligopeptide transporter (POT/PTR) (TC 2.A.17) family.</text>
</comment>